<dbReference type="RefSeq" id="WP_039287918.1">
    <property type="nucleotide sequence ID" value="NZ_CP009458.1"/>
</dbReference>
<accession>A0AAN0S1C2</accession>
<name>A0AAN0S1C2_9ENTR</name>
<keyword evidence="1" id="KW-0812">Transmembrane</keyword>
<feature type="transmembrane region" description="Helical" evidence="1">
    <location>
        <begin position="7"/>
        <end position="28"/>
    </location>
</feature>
<protein>
    <submittedName>
        <fullName evidence="2">Membrane protein</fullName>
    </submittedName>
</protein>
<dbReference type="InterPro" id="IPR010351">
    <property type="entry name" value="DUF943"/>
</dbReference>
<proteinExistence type="predicted"/>
<dbReference type="Pfam" id="PF06092">
    <property type="entry name" value="DUF943"/>
    <property type="match status" value="1"/>
</dbReference>
<keyword evidence="1" id="KW-0472">Membrane</keyword>
<reference evidence="2 3" key="1">
    <citation type="submission" date="2014-09" db="EMBL/GenBank/DDBJ databases">
        <authorList>
            <person name="Chan K.-G."/>
        </authorList>
    </citation>
    <scope>NUCLEOTIDE SEQUENCE [LARGE SCALE GENOMIC DNA]</scope>
    <source>
        <strain evidence="2 3">M006</strain>
    </source>
</reference>
<dbReference type="EMBL" id="CP009458">
    <property type="protein sequence ID" value="AIR59551.1"/>
    <property type="molecule type" value="Genomic_DNA"/>
</dbReference>
<evidence type="ECO:0000256" key="1">
    <source>
        <dbReference type="SAM" id="Phobius"/>
    </source>
</evidence>
<gene>
    <name evidence="2" type="ORF">LH23_02445</name>
</gene>
<evidence type="ECO:0000313" key="3">
    <source>
        <dbReference type="Proteomes" id="UP000029516"/>
    </source>
</evidence>
<dbReference type="KEGG" id="cem:LH23_02445"/>
<dbReference type="Proteomes" id="UP000029516">
    <property type="component" value="Chromosome"/>
</dbReference>
<sequence>MKLRNKYVLAFTVLVLSMLIIYFLWFSIRPVEVIAIHQRNSFSDVLVNNYPFTDKGKINWWLENKDILKVKYDIPKSSFSGSYAIAFWYFGDGYKEEGKYDRLCFEDMAPPLNCIEKDRAFTVRGDNHGNISFGVNDGEYYINKNGEMIKEKY</sequence>
<dbReference type="AlphaFoldDB" id="A0AAN0S1C2"/>
<evidence type="ECO:0000313" key="2">
    <source>
        <dbReference type="EMBL" id="AIR59551.1"/>
    </source>
</evidence>
<organism evidence="2 3">
    <name type="scientific">Cedecea neteri</name>
    <dbReference type="NCBI Taxonomy" id="158822"/>
    <lineage>
        <taxon>Bacteria</taxon>
        <taxon>Pseudomonadati</taxon>
        <taxon>Pseudomonadota</taxon>
        <taxon>Gammaproteobacteria</taxon>
        <taxon>Enterobacterales</taxon>
        <taxon>Enterobacteriaceae</taxon>
        <taxon>Cedecea</taxon>
    </lineage>
</organism>
<keyword evidence="1" id="KW-1133">Transmembrane helix</keyword>